<reference evidence="6 7" key="1">
    <citation type="submission" date="2020-04" db="EMBL/GenBank/DDBJ databases">
        <title>Description of novel Gluconacetobacter.</title>
        <authorList>
            <person name="Sombolestani A."/>
        </authorList>
    </citation>
    <scope>NUCLEOTIDE SEQUENCE [LARGE SCALE GENOMIC DNA]</scope>
    <source>
        <strain evidence="6 7">LMG 27801</strain>
    </source>
</reference>
<dbReference type="InterPro" id="IPR021031">
    <property type="entry name" value="Hyphal-reg_cell_wall_N"/>
</dbReference>
<sequence length="720" mass="75829">MSDLFTNGGTNTTTRTYTSSGTTIVNPSPSNTLTNTSTGVLSFTPPAANIVDIYGNLTNSGSVYYKPSTVGTGNSFYLGSNSSNTLTQTGGTITYNQTNGTSGSSVYLQYGTITNDATSTIDLQAAAASTISAPYVSNLTNAGTIKVIDTSGTGMTSNWGVGTGTFNNTGSFSIDDSAGTSGSTTNLSFKTINNSGTVSFNVPGASTAITTVGSGGFTNSGTWSITSHGLGAGNIQIIGGTAAYTNTGTINVSDANLIVANALTGTGGIVNLGNNANVTLNGSNTGSGQTFNFSGADNTLNILNGASFTGVLRGFSQGDTLQLHVPGTPTYNTNTGILTITSGTHVYTYDVGKGYTGTFSDTLGTVTYSGATPCYLAGSMLRTPHGDRAVETLDIGDQLIAQDADTGAEIIREIIWVGKKAISVNPHRPDDESGYPVRVLKDAIAEGVPYKDMLITAEHCLFFDGHFVPARMLVNGRSIFYDRSMNHFEIYHVETEIHSILIADGVLSESFLNTENHRSFHRSSPVVPMKAAPSLTWDDAAAPLGISRAFAEPLFRQIESHAIQAGHPVQDDAPALSEDPDLHLVTRNGTIIRQARTYGDRVVFMIPAHIDSVWIMSNTSRPSDVIGPFVDDRRHMGVAIGEITMFEANHAHTLTAHMTEETLDGWHGLQADGLRWTAGHALLPLGDRQPDSVALLSIQIRAAGPYLLENTIRSKATLLA</sequence>
<feature type="region of interest" description="Disordered" evidence="3">
    <location>
        <begin position="1"/>
        <end position="31"/>
    </location>
</feature>
<dbReference type="SUPFAM" id="SSF51294">
    <property type="entry name" value="Hedgehog/intein (Hint) domain"/>
    <property type="match status" value="1"/>
</dbReference>
<dbReference type="EMBL" id="JABEQD010000016">
    <property type="protein sequence ID" value="MBB2170083.1"/>
    <property type="molecule type" value="Genomic_DNA"/>
</dbReference>
<evidence type="ECO:0000313" key="7">
    <source>
        <dbReference type="Proteomes" id="UP000559860"/>
    </source>
</evidence>
<dbReference type="RefSeq" id="WP_182987538.1">
    <property type="nucleotide sequence ID" value="NZ_JABEQD010000016.1"/>
</dbReference>
<name>A0A7W4NZY7_9PROT</name>
<comment type="caution">
    <text evidence="6">The sequence shown here is derived from an EMBL/GenBank/DDBJ whole genome shotgun (WGS) entry which is preliminary data.</text>
</comment>
<evidence type="ECO:0000313" key="6">
    <source>
        <dbReference type="EMBL" id="MBB2170083.1"/>
    </source>
</evidence>
<organism evidence="6 7">
    <name type="scientific">Gluconacetobacter aggeris</name>
    <dbReference type="NCBI Taxonomy" id="1286186"/>
    <lineage>
        <taxon>Bacteria</taxon>
        <taxon>Pseudomonadati</taxon>
        <taxon>Pseudomonadota</taxon>
        <taxon>Alphaproteobacteria</taxon>
        <taxon>Acetobacterales</taxon>
        <taxon>Acetobacteraceae</taxon>
        <taxon>Gluconacetobacter</taxon>
    </lineage>
</organism>
<accession>A0A7W4NZY7</accession>
<evidence type="ECO:0000259" key="5">
    <source>
        <dbReference type="Pfam" id="PF13403"/>
    </source>
</evidence>
<protein>
    <recommendedName>
        <fullName evidence="8">Hint domain-containing protein</fullName>
    </recommendedName>
</protein>
<dbReference type="InterPro" id="IPR036844">
    <property type="entry name" value="Hint_dom_sf"/>
</dbReference>
<keyword evidence="2" id="KW-0325">Glycoprotein</keyword>
<dbReference type="Pfam" id="PF11765">
    <property type="entry name" value="Hyphal_reg_CWP"/>
    <property type="match status" value="1"/>
</dbReference>
<keyword evidence="7" id="KW-1185">Reference proteome</keyword>
<evidence type="ECO:0000259" key="4">
    <source>
        <dbReference type="Pfam" id="PF11765"/>
    </source>
</evidence>
<gene>
    <name evidence="6" type="ORF">HLH36_17335</name>
</gene>
<evidence type="ECO:0000256" key="2">
    <source>
        <dbReference type="ARBA" id="ARBA00023180"/>
    </source>
</evidence>
<feature type="domain" description="Hyphally-regulated cell wall protein N-terminal" evidence="4">
    <location>
        <begin position="139"/>
        <end position="360"/>
    </location>
</feature>
<dbReference type="Proteomes" id="UP000559860">
    <property type="component" value="Unassembled WGS sequence"/>
</dbReference>
<proteinExistence type="predicted"/>
<dbReference type="Pfam" id="PF13403">
    <property type="entry name" value="Hint_2"/>
    <property type="match status" value="1"/>
</dbReference>
<dbReference type="AlphaFoldDB" id="A0A7W4NZY7"/>
<evidence type="ECO:0008006" key="8">
    <source>
        <dbReference type="Google" id="ProtNLM"/>
    </source>
</evidence>
<feature type="domain" description="Hedgehog/Intein (Hint)" evidence="5">
    <location>
        <begin position="373"/>
        <end position="514"/>
    </location>
</feature>
<dbReference type="Gene3D" id="2.170.16.10">
    <property type="entry name" value="Hedgehog/Intein (Hint) domain"/>
    <property type="match status" value="1"/>
</dbReference>
<evidence type="ECO:0000256" key="3">
    <source>
        <dbReference type="SAM" id="MobiDB-lite"/>
    </source>
</evidence>
<dbReference type="InterPro" id="IPR028992">
    <property type="entry name" value="Hedgehog/Intein_dom"/>
</dbReference>
<keyword evidence="1" id="KW-0732">Signal</keyword>
<evidence type="ECO:0000256" key="1">
    <source>
        <dbReference type="ARBA" id="ARBA00022729"/>
    </source>
</evidence>